<protein>
    <submittedName>
        <fullName evidence="2">Uncharacterized protein</fullName>
    </submittedName>
</protein>
<evidence type="ECO:0000313" key="2">
    <source>
        <dbReference type="EMBL" id="KAF7281818.1"/>
    </source>
</evidence>
<accession>A0A834MFM0</accession>
<comment type="caution">
    <text evidence="2">The sequence shown here is derived from an EMBL/GenBank/DDBJ whole genome shotgun (WGS) entry which is preliminary data.</text>
</comment>
<dbReference type="EMBL" id="JAACXV010000222">
    <property type="protein sequence ID" value="KAF7281818.1"/>
    <property type="molecule type" value="Genomic_DNA"/>
</dbReference>
<keyword evidence="3" id="KW-1185">Reference proteome</keyword>
<gene>
    <name evidence="2" type="ORF">GWI33_004252</name>
</gene>
<organism evidence="2 3">
    <name type="scientific">Rhynchophorus ferrugineus</name>
    <name type="common">Red palm weevil</name>
    <name type="synonym">Curculio ferrugineus</name>
    <dbReference type="NCBI Taxonomy" id="354439"/>
    <lineage>
        <taxon>Eukaryota</taxon>
        <taxon>Metazoa</taxon>
        <taxon>Ecdysozoa</taxon>
        <taxon>Arthropoda</taxon>
        <taxon>Hexapoda</taxon>
        <taxon>Insecta</taxon>
        <taxon>Pterygota</taxon>
        <taxon>Neoptera</taxon>
        <taxon>Endopterygota</taxon>
        <taxon>Coleoptera</taxon>
        <taxon>Polyphaga</taxon>
        <taxon>Cucujiformia</taxon>
        <taxon>Curculionidae</taxon>
        <taxon>Dryophthorinae</taxon>
        <taxon>Rhynchophorus</taxon>
    </lineage>
</organism>
<dbReference type="Proteomes" id="UP000625711">
    <property type="component" value="Unassembled WGS sequence"/>
</dbReference>
<dbReference type="AlphaFoldDB" id="A0A834MFM0"/>
<proteinExistence type="predicted"/>
<evidence type="ECO:0000256" key="1">
    <source>
        <dbReference type="SAM" id="MobiDB-lite"/>
    </source>
</evidence>
<feature type="region of interest" description="Disordered" evidence="1">
    <location>
        <begin position="75"/>
        <end position="114"/>
    </location>
</feature>
<sequence length="114" mass="12988">MTHSVAGRRVRAPADVHVHCLRRGDLEEEGKEATRRRTRRIEFIIRLQSGTMSLGNDFNLQVSCNSATMSGLNRELRQNTPGRGSITAWRRQPASLIPPRQSKPSHPYRSRRCP</sequence>
<reference evidence="2" key="1">
    <citation type="submission" date="2020-08" db="EMBL/GenBank/DDBJ databases">
        <title>Genome sequencing and assembly of the red palm weevil Rhynchophorus ferrugineus.</title>
        <authorList>
            <person name="Dias G.B."/>
            <person name="Bergman C.M."/>
            <person name="Manee M."/>
        </authorList>
    </citation>
    <scope>NUCLEOTIDE SEQUENCE</scope>
    <source>
        <strain evidence="2">AA-2017</strain>
        <tissue evidence="2">Whole larva</tissue>
    </source>
</reference>
<name>A0A834MFM0_RHYFE</name>
<evidence type="ECO:0000313" key="3">
    <source>
        <dbReference type="Proteomes" id="UP000625711"/>
    </source>
</evidence>